<dbReference type="EMBL" id="AHHD01000320">
    <property type="protein sequence ID" value="EKG15279.1"/>
    <property type="molecule type" value="Genomic_DNA"/>
</dbReference>
<dbReference type="SUPFAM" id="SSF51905">
    <property type="entry name" value="FAD/NAD(P)-binding domain"/>
    <property type="match status" value="1"/>
</dbReference>
<evidence type="ECO:0000313" key="3">
    <source>
        <dbReference type="Proteomes" id="UP000007129"/>
    </source>
</evidence>
<name>K2RYJ8_MACPH</name>
<reference evidence="2 3" key="1">
    <citation type="journal article" date="2012" name="BMC Genomics">
        <title>Tools to kill: Genome of one of the most destructive plant pathogenic fungi Macrophomina phaseolina.</title>
        <authorList>
            <person name="Islam M.S."/>
            <person name="Haque M.S."/>
            <person name="Islam M.M."/>
            <person name="Emdad E.M."/>
            <person name="Halim A."/>
            <person name="Hossen Q.M.M."/>
            <person name="Hossain M.Z."/>
            <person name="Ahmed B."/>
            <person name="Rahim S."/>
            <person name="Rahman M.S."/>
            <person name="Alam M.M."/>
            <person name="Hou S."/>
            <person name="Wan X."/>
            <person name="Saito J.A."/>
            <person name="Alam M."/>
        </authorList>
    </citation>
    <scope>NUCLEOTIDE SEQUENCE [LARGE SCALE GENOMIC DNA]</scope>
    <source>
        <strain evidence="2 3">MS6</strain>
    </source>
</reference>
<dbReference type="PANTHER" id="PTHR42877">
    <property type="entry name" value="L-ORNITHINE N(5)-MONOOXYGENASE-RELATED"/>
    <property type="match status" value="1"/>
</dbReference>
<dbReference type="VEuPathDB" id="FungiDB:MPH_07528"/>
<protein>
    <submittedName>
        <fullName evidence="2">Uncharacterized protein</fullName>
    </submittedName>
</protein>
<dbReference type="AlphaFoldDB" id="K2RYJ8"/>
<dbReference type="InterPro" id="IPR051209">
    <property type="entry name" value="FAD-bind_Monooxygenase_sf"/>
</dbReference>
<sequence>MSEMLRLAISGNFGSQTQILTQQQRVNDRNQQAELVPNEIVRVISVKKADRLCPGFRRRLGPDDGITLMVPKKVVRSVPPTQHALSRQHLRSRLLCLFHLIHNGSQVLQGPGGQHTPRKSIFRETPPGYHNNEKTGYHIPSVPIGDPANRKLKAITVGAGLAGIMLAYNIEKHCPNVVHIIYEKNPTVGGTWVSSFSRSSLAQVPGIVPPSTLTRIKLVPKPVS</sequence>
<gene>
    <name evidence="2" type="ORF">MPH_07528</name>
</gene>
<accession>K2RYJ8</accession>
<dbReference type="HOGENOM" id="CLU_1235232_0_0_1"/>
<dbReference type="OrthoDB" id="74360at2759"/>
<dbReference type="InterPro" id="IPR036188">
    <property type="entry name" value="FAD/NAD-bd_sf"/>
</dbReference>
<comment type="similarity">
    <text evidence="1">Belongs to the FAD-binding monooxygenase family.</text>
</comment>
<comment type="caution">
    <text evidence="2">The sequence shown here is derived from an EMBL/GenBank/DDBJ whole genome shotgun (WGS) entry which is preliminary data.</text>
</comment>
<evidence type="ECO:0000313" key="2">
    <source>
        <dbReference type="EMBL" id="EKG15279.1"/>
    </source>
</evidence>
<evidence type="ECO:0000256" key="1">
    <source>
        <dbReference type="ARBA" id="ARBA00010139"/>
    </source>
</evidence>
<dbReference type="Proteomes" id="UP000007129">
    <property type="component" value="Unassembled WGS sequence"/>
</dbReference>
<dbReference type="PANTHER" id="PTHR42877:SF1">
    <property type="entry name" value="FAD-BINDING MONOOXYGENASE STCW"/>
    <property type="match status" value="1"/>
</dbReference>
<organism evidence="2 3">
    <name type="scientific">Macrophomina phaseolina (strain MS6)</name>
    <name type="common">Charcoal rot fungus</name>
    <dbReference type="NCBI Taxonomy" id="1126212"/>
    <lineage>
        <taxon>Eukaryota</taxon>
        <taxon>Fungi</taxon>
        <taxon>Dikarya</taxon>
        <taxon>Ascomycota</taxon>
        <taxon>Pezizomycotina</taxon>
        <taxon>Dothideomycetes</taxon>
        <taxon>Dothideomycetes incertae sedis</taxon>
        <taxon>Botryosphaeriales</taxon>
        <taxon>Botryosphaeriaceae</taxon>
        <taxon>Macrophomina</taxon>
    </lineage>
</organism>
<dbReference type="InParanoid" id="K2RYJ8"/>
<proteinExistence type="inferred from homology"/>
<dbReference type="Gene3D" id="3.50.50.60">
    <property type="entry name" value="FAD/NAD(P)-binding domain"/>
    <property type="match status" value="1"/>
</dbReference>